<evidence type="ECO:0000313" key="1">
    <source>
        <dbReference type="EMBL" id="ORZ30979.1"/>
    </source>
</evidence>
<evidence type="ECO:0000313" key="2">
    <source>
        <dbReference type="Proteomes" id="UP000193411"/>
    </source>
</evidence>
<protein>
    <submittedName>
        <fullName evidence="1">Uncharacterized protein</fullName>
    </submittedName>
</protein>
<dbReference type="Proteomes" id="UP000193411">
    <property type="component" value="Unassembled WGS sequence"/>
</dbReference>
<sequence>MKMTGDTMQSAVDMLYHAFPSAATQLNQVVQAYSAAASNSPHPATDLLKQASLYLAQSPLVLVSGPTGVVILDSSCRLAV</sequence>
<organism evidence="1 2">
    <name type="scientific">Catenaria anguillulae PL171</name>
    <dbReference type="NCBI Taxonomy" id="765915"/>
    <lineage>
        <taxon>Eukaryota</taxon>
        <taxon>Fungi</taxon>
        <taxon>Fungi incertae sedis</taxon>
        <taxon>Blastocladiomycota</taxon>
        <taxon>Blastocladiomycetes</taxon>
        <taxon>Blastocladiales</taxon>
        <taxon>Catenariaceae</taxon>
        <taxon>Catenaria</taxon>
    </lineage>
</organism>
<gene>
    <name evidence="1" type="ORF">BCR44DRAFT_261457</name>
</gene>
<proteinExistence type="predicted"/>
<dbReference type="AlphaFoldDB" id="A0A1Y2H8U0"/>
<dbReference type="EMBL" id="MCFL01000071">
    <property type="protein sequence ID" value="ORZ30979.1"/>
    <property type="molecule type" value="Genomic_DNA"/>
</dbReference>
<accession>A0A1Y2H8U0</accession>
<reference evidence="1 2" key="1">
    <citation type="submission" date="2016-07" db="EMBL/GenBank/DDBJ databases">
        <title>Pervasive Adenine N6-methylation of Active Genes in Fungi.</title>
        <authorList>
            <consortium name="DOE Joint Genome Institute"/>
            <person name="Mondo S.J."/>
            <person name="Dannebaum R.O."/>
            <person name="Kuo R.C."/>
            <person name="Labutti K."/>
            <person name="Haridas S."/>
            <person name="Kuo A."/>
            <person name="Salamov A."/>
            <person name="Ahrendt S.R."/>
            <person name="Lipzen A."/>
            <person name="Sullivan W."/>
            <person name="Andreopoulos W.B."/>
            <person name="Clum A."/>
            <person name="Lindquist E."/>
            <person name="Daum C."/>
            <person name="Ramamoorthy G.K."/>
            <person name="Gryganskyi A."/>
            <person name="Culley D."/>
            <person name="Magnuson J.K."/>
            <person name="James T.Y."/>
            <person name="O'Malley M.A."/>
            <person name="Stajich J.E."/>
            <person name="Spatafora J.W."/>
            <person name="Visel A."/>
            <person name="Grigoriev I.V."/>
        </authorList>
    </citation>
    <scope>NUCLEOTIDE SEQUENCE [LARGE SCALE GENOMIC DNA]</scope>
    <source>
        <strain evidence="1 2">PL171</strain>
    </source>
</reference>
<comment type="caution">
    <text evidence="1">The sequence shown here is derived from an EMBL/GenBank/DDBJ whole genome shotgun (WGS) entry which is preliminary data.</text>
</comment>
<keyword evidence="2" id="KW-1185">Reference proteome</keyword>
<name>A0A1Y2H8U0_9FUNG</name>